<feature type="non-terminal residue" evidence="1">
    <location>
        <position position="1"/>
    </location>
</feature>
<evidence type="ECO:0000313" key="2">
    <source>
        <dbReference type="Proteomes" id="UP000789901"/>
    </source>
</evidence>
<reference evidence="1 2" key="1">
    <citation type="submission" date="2021-06" db="EMBL/GenBank/DDBJ databases">
        <authorList>
            <person name="Kallberg Y."/>
            <person name="Tangrot J."/>
            <person name="Rosling A."/>
        </authorList>
    </citation>
    <scope>NUCLEOTIDE SEQUENCE [LARGE SCALE GENOMIC DNA]</scope>
    <source>
        <strain evidence="1 2">120-4 pot B 10/14</strain>
    </source>
</reference>
<comment type="caution">
    <text evidence="1">The sequence shown here is derived from an EMBL/GenBank/DDBJ whole genome shotgun (WGS) entry which is preliminary data.</text>
</comment>
<accession>A0ABN7WYQ5</accession>
<evidence type="ECO:0000313" key="1">
    <source>
        <dbReference type="EMBL" id="CAG8842200.1"/>
    </source>
</evidence>
<sequence>EICDAAAKEWKNIKKFKETRINDIIKEYLDTSIKLRGFIGTTISSKKTKVSDTISSFYHTVEIIPIEQEIQNNAPAQKRTATKALEEKQEVVRYDKCGRPSYLLQHPDLLEHIYDSIEYGSADIQRHKEAIKVRIVNHLKKNLEQNYGIYMARTTLNNYLLSHRSNSLTAKAHHHPAWVAMARVSRDETKYHPDGHYCLASVKGIRQFAQTFADFS</sequence>
<name>A0ABN7WYQ5_GIGMA</name>
<keyword evidence="2" id="KW-1185">Reference proteome</keyword>
<feature type="non-terminal residue" evidence="1">
    <location>
        <position position="216"/>
    </location>
</feature>
<protein>
    <submittedName>
        <fullName evidence="1">34189_t:CDS:1</fullName>
    </submittedName>
</protein>
<gene>
    <name evidence="1" type="ORF">GMARGA_LOCUS35855</name>
</gene>
<dbReference type="EMBL" id="CAJVQB010068275">
    <property type="protein sequence ID" value="CAG8842200.1"/>
    <property type="molecule type" value="Genomic_DNA"/>
</dbReference>
<organism evidence="1 2">
    <name type="scientific">Gigaspora margarita</name>
    <dbReference type="NCBI Taxonomy" id="4874"/>
    <lineage>
        <taxon>Eukaryota</taxon>
        <taxon>Fungi</taxon>
        <taxon>Fungi incertae sedis</taxon>
        <taxon>Mucoromycota</taxon>
        <taxon>Glomeromycotina</taxon>
        <taxon>Glomeromycetes</taxon>
        <taxon>Diversisporales</taxon>
        <taxon>Gigasporaceae</taxon>
        <taxon>Gigaspora</taxon>
    </lineage>
</organism>
<proteinExistence type="predicted"/>
<dbReference type="Proteomes" id="UP000789901">
    <property type="component" value="Unassembled WGS sequence"/>
</dbReference>